<comment type="catalytic activity">
    <reaction evidence="5">
        <text>phosphoenolpyruvate + GTP + H(+) = enolpyruvoyl-2-diphospho-5'-guanosine + diphosphate</text>
        <dbReference type="Rhea" id="RHEA:30519"/>
        <dbReference type="ChEBI" id="CHEBI:15378"/>
        <dbReference type="ChEBI" id="CHEBI:33019"/>
        <dbReference type="ChEBI" id="CHEBI:37565"/>
        <dbReference type="ChEBI" id="CHEBI:58702"/>
        <dbReference type="ChEBI" id="CHEBI:143701"/>
        <dbReference type="EC" id="2.7.7.105"/>
    </reaction>
</comment>
<evidence type="ECO:0000256" key="5">
    <source>
        <dbReference type="HAMAP-Rule" id="MF_02114"/>
    </source>
</evidence>
<dbReference type="Pfam" id="PF01983">
    <property type="entry name" value="CofC"/>
    <property type="match status" value="1"/>
</dbReference>
<evidence type="ECO:0000256" key="1">
    <source>
        <dbReference type="ARBA" id="ARBA00022679"/>
    </source>
</evidence>
<evidence type="ECO:0000256" key="4">
    <source>
        <dbReference type="ARBA" id="ARBA00023134"/>
    </source>
</evidence>
<dbReference type="HAMAP" id="MF_02114">
    <property type="entry name" value="CofC"/>
    <property type="match status" value="1"/>
</dbReference>
<keyword evidence="1 5" id="KW-0808">Transferase</keyword>
<organism evidence="6 7">
    <name type="scientific">Mycobacteroides abscessus subsp. bolletii 50594</name>
    <dbReference type="NCBI Taxonomy" id="1303024"/>
    <lineage>
        <taxon>Bacteria</taxon>
        <taxon>Bacillati</taxon>
        <taxon>Actinomycetota</taxon>
        <taxon>Actinomycetes</taxon>
        <taxon>Mycobacteriales</taxon>
        <taxon>Mycobacteriaceae</taxon>
        <taxon>Mycobacteroides</taxon>
        <taxon>Mycobacteroides abscessus</taxon>
    </lineage>
</organism>
<dbReference type="EMBL" id="CP004374">
    <property type="protein sequence ID" value="AGM29836.1"/>
    <property type="molecule type" value="Genomic_DNA"/>
</dbReference>
<feature type="binding site" evidence="5">
    <location>
        <position position="175"/>
    </location>
    <ligand>
        <name>phosphoenolpyruvate</name>
        <dbReference type="ChEBI" id="CHEBI:58702"/>
    </ligand>
</feature>
<comment type="similarity">
    <text evidence="5">Belongs to the CofC family.</text>
</comment>
<evidence type="ECO:0000313" key="6">
    <source>
        <dbReference type="EMBL" id="AGM29836.1"/>
    </source>
</evidence>
<dbReference type="PANTHER" id="PTHR40392:SF1">
    <property type="entry name" value="2-PHOSPHO-L-LACTATE GUANYLYLTRANSFERASE"/>
    <property type="match status" value="1"/>
</dbReference>
<proteinExistence type="inferred from homology"/>
<comment type="pathway">
    <text evidence="5">Cofactor biosynthesis; coenzyme F420 biosynthesis.</text>
</comment>
<protein>
    <recommendedName>
        <fullName evidence="5">Phosphoenolpyruvate guanylyltransferase</fullName>
        <shortName evidence="5">PEP guanylyltransferase</shortName>
        <ecNumber evidence="5">2.7.7.105</ecNumber>
    </recommendedName>
</protein>
<sequence>MAMADTLAGAGTMEYVGRQAGTDFGVIIAVKNLATAKSRLAPSLPAPQRERLVLGMLTHAIAVAFSAAGTVAVISPDPAAKAAASEAGARFIFDDTPEGHPDPLNNALRSAAAQLRASSPNLVVLQADLPVVTATEFAAALAAARGHARSFVADRHGTGTAALFSTDGDLNPLFGIGSAQRHRDSGAIELTGDWPGLRCDVDTPEDLAVARELGAALPL</sequence>
<name>A0AB33ADT7_9MYCO</name>
<evidence type="ECO:0000313" key="7">
    <source>
        <dbReference type="Proteomes" id="UP000013961"/>
    </source>
</evidence>
<keyword evidence="2 5" id="KW-0548">Nucleotidyltransferase</keyword>
<evidence type="ECO:0000256" key="3">
    <source>
        <dbReference type="ARBA" id="ARBA00022741"/>
    </source>
</evidence>
<dbReference type="GO" id="GO:0052645">
    <property type="term" value="P:F420-0 metabolic process"/>
    <property type="evidence" value="ECO:0007669"/>
    <property type="project" value="UniProtKB-UniRule"/>
</dbReference>
<dbReference type="InterPro" id="IPR029044">
    <property type="entry name" value="Nucleotide-diphossugar_trans"/>
</dbReference>
<dbReference type="KEGG" id="mabb:MASS_3234"/>
<accession>A0AB33ADT7</accession>
<keyword evidence="3 5" id="KW-0547">Nucleotide-binding</keyword>
<comment type="function">
    <text evidence="5">Guanylyltransferase that catalyzes the activation of phosphoenolpyruvate (PEP) as enolpyruvoyl-2-diphospho-5'-guanosine, via the condensation of PEP with GTP. It is involved in the biosynthesis of coenzyme F420, a hydride carrier cofactor.</text>
</comment>
<reference evidence="6 7" key="1">
    <citation type="journal article" date="2013" name="Genome Announc.">
        <title>Complete Genome Sequence of Mycobacterium massiliense Clinical Strain Asan 50594, Belonging to the Type II Genotype.</title>
        <authorList>
            <person name="Kim B.J."/>
            <person name="Kim B.R."/>
            <person name="Hong S.H."/>
            <person name="Seok S.H."/>
            <person name="Kook Y.H."/>
            <person name="Kim B.J."/>
        </authorList>
    </citation>
    <scope>NUCLEOTIDE SEQUENCE [LARGE SCALE GENOMIC DNA]</scope>
    <source>
        <strain evidence="6 7">50594</strain>
    </source>
</reference>
<dbReference type="InterPro" id="IPR002835">
    <property type="entry name" value="CofC"/>
</dbReference>
<dbReference type="GO" id="GO:0043814">
    <property type="term" value="F:phospholactate guanylyltransferase activity"/>
    <property type="evidence" value="ECO:0007669"/>
    <property type="project" value="InterPro"/>
</dbReference>
<dbReference type="AlphaFoldDB" id="A0AB33ADT7"/>
<feature type="binding site" evidence="5">
    <location>
        <position position="178"/>
    </location>
    <ligand>
        <name>phosphoenolpyruvate</name>
        <dbReference type="ChEBI" id="CHEBI:58702"/>
    </ligand>
</feature>
<gene>
    <name evidence="5" type="primary">fbiD</name>
    <name evidence="6" type="ORF">MASS_3234</name>
</gene>
<keyword evidence="4 5" id="KW-0342">GTP-binding</keyword>
<feature type="binding site" evidence="5">
    <location>
        <position position="160"/>
    </location>
    <ligand>
        <name>phosphoenolpyruvate</name>
        <dbReference type="ChEBI" id="CHEBI:58702"/>
    </ligand>
</feature>
<dbReference type="PANTHER" id="PTHR40392">
    <property type="entry name" value="2-PHOSPHO-L-LACTATE GUANYLYLTRANSFERASE"/>
    <property type="match status" value="1"/>
</dbReference>
<dbReference type="EC" id="2.7.7.105" evidence="5"/>
<dbReference type="Gene3D" id="3.90.550.10">
    <property type="entry name" value="Spore Coat Polysaccharide Biosynthesis Protein SpsA, Chain A"/>
    <property type="match status" value="1"/>
</dbReference>
<dbReference type="Proteomes" id="UP000013961">
    <property type="component" value="Chromosome"/>
</dbReference>
<dbReference type="GO" id="GO:0005525">
    <property type="term" value="F:GTP binding"/>
    <property type="evidence" value="ECO:0007669"/>
    <property type="project" value="UniProtKB-KW"/>
</dbReference>
<evidence type="ECO:0000256" key="2">
    <source>
        <dbReference type="ARBA" id="ARBA00022695"/>
    </source>
</evidence>
<dbReference type="NCBIfam" id="TIGR03552">
    <property type="entry name" value="F420_cofC"/>
    <property type="match status" value="1"/>
</dbReference>
<dbReference type="SUPFAM" id="SSF53448">
    <property type="entry name" value="Nucleotide-diphospho-sugar transferases"/>
    <property type="match status" value="1"/>
</dbReference>